<evidence type="ECO:0000313" key="2">
    <source>
        <dbReference type="EMBL" id="CAK1552416.1"/>
    </source>
</evidence>
<organism evidence="2 3">
    <name type="scientific">Leptosia nina</name>
    <dbReference type="NCBI Taxonomy" id="320188"/>
    <lineage>
        <taxon>Eukaryota</taxon>
        <taxon>Metazoa</taxon>
        <taxon>Ecdysozoa</taxon>
        <taxon>Arthropoda</taxon>
        <taxon>Hexapoda</taxon>
        <taxon>Insecta</taxon>
        <taxon>Pterygota</taxon>
        <taxon>Neoptera</taxon>
        <taxon>Endopterygota</taxon>
        <taxon>Lepidoptera</taxon>
        <taxon>Glossata</taxon>
        <taxon>Ditrysia</taxon>
        <taxon>Papilionoidea</taxon>
        <taxon>Pieridae</taxon>
        <taxon>Pierinae</taxon>
        <taxon>Leptosia</taxon>
    </lineage>
</organism>
<comment type="caution">
    <text evidence="2">The sequence shown here is derived from an EMBL/GenBank/DDBJ whole genome shotgun (WGS) entry which is preliminary data.</text>
</comment>
<reference evidence="2 3" key="1">
    <citation type="submission" date="2023-11" db="EMBL/GenBank/DDBJ databases">
        <authorList>
            <person name="Okamura Y."/>
        </authorList>
    </citation>
    <scope>NUCLEOTIDE SEQUENCE [LARGE SCALE GENOMIC DNA]</scope>
</reference>
<dbReference type="EMBL" id="CAVLEF010000144">
    <property type="protein sequence ID" value="CAK1552416.1"/>
    <property type="molecule type" value="Genomic_DNA"/>
</dbReference>
<name>A0AAV1JUI5_9NEOP</name>
<evidence type="ECO:0000313" key="3">
    <source>
        <dbReference type="Proteomes" id="UP001497472"/>
    </source>
</evidence>
<evidence type="ECO:0000256" key="1">
    <source>
        <dbReference type="SAM" id="MobiDB-lite"/>
    </source>
</evidence>
<dbReference type="AlphaFoldDB" id="A0AAV1JUI5"/>
<accession>A0AAV1JUI5</accession>
<feature type="region of interest" description="Disordered" evidence="1">
    <location>
        <begin position="1"/>
        <end position="21"/>
    </location>
</feature>
<feature type="region of interest" description="Disordered" evidence="1">
    <location>
        <begin position="44"/>
        <end position="85"/>
    </location>
</feature>
<protein>
    <submittedName>
        <fullName evidence="2">Uncharacterized protein</fullName>
    </submittedName>
</protein>
<keyword evidence="3" id="KW-1185">Reference proteome</keyword>
<feature type="compositionally biased region" description="Low complexity" evidence="1">
    <location>
        <begin position="59"/>
        <end position="68"/>
    </location>
</feature>
<feature type="compositionally biased region" description="Polar residues" evidence="1">
    <location>
        <begin position="72"/>
        <end position="85"/>
    </location>
</feature>
<dbReference type="Proteomes" id="UP001497472">
    <property type="component" value="Unassembled WGS sequence"/>
</dbReference>
<proteinExistence type="predicted"/>
<gene>
    <name evidence="2" type="ORF">LNINA_LOCUS11461</name>
</gene>
<sequence length="161" mass="18026">MDDPPAPTTSEPSSQLGPEVASYVTVPTINTNCNNVVLDKWMDATPKKRRRRKHDSDSLESNNNSNSDVTFKETTTNNNSNMIEQSSLPVVRSEYLPSDSRPYIVHVQRLESSPKDGSTLHPITFDMVTLKQFVVPNPDATNVVRITQVILVLLRRIVLHA</sequence>